<reference evidence="1 2" key="1">
    <citation type="submission" date="2023-12" db="EMBL/GenBank/DDBJ databases">
        <title>the genome sequence of Hyalangium sp. s54d21.</title>
        <authorList>
            <person name="Zhang X."/>
        </authorList>
    </citation>
    <scope>NUCLEOTIDE SEQUENCE [LARGE SCALE GENOMIC DNA]</scope>
    <source>
        <strain evidence="2">s54d21</strain>
    </source>
</reference>
<evidence type="ECO:0008006" key="3">
    <source>
        <dbReference type="Google" id="ProtNLM"/>
    </source>
</evidence>
<proteinExistence type="predicted"/>
<gene>
    <name evidence="1" type="ORF">SYV04_28210</name>
</gene>
<dbReference type="PROSITE" id="PS51257">
    <property type="entry name" value="PROKAR_LIPOPROTEIN"/>
    <property type="match status" value="1"/>
</dbReference>
<evidence type="ECO:0000313" key="2">
    <source>
        <dbReference type="Proteomes" id="UP001291309"/>
    </source>
</evidence>
<dbReference type="RefSeq" id="WP_321549034.1">
    <property type="nucleotide sequence ID" value="NZ_JAXIVS010000010.1"/>
</dbReference>
<comment type="caution">
    <text evidence="1">The sequence shown here is derived from an EMBL/GenBank/DDBJ whole genome shotgun (WGS) entry which is preliminary data.</text>
</comment>
<keyword evidence="2" id="KW-1185">Reference proteome</keyword>
<sequence>MKPILSSSTRRQCVLALSLALLCACGTGQQRRTFPVEVAAQPMTGANEWGWTVTPESLHVSVGPVRFFEGRVLLSERRPRFDWYALIGGTAWAHPGHYVAGDALGELLTPKTVDLLATEPTVLGEASAVTGSYGSMELTLSRATSASDAEGKLQGHAVRLRGSATHTDGRQVRFEATVDLSKPIEGIRFERELELEPGRVRITVDLAKWLGRIDFGTVGAPNAEEVRPFPADSQAQNAWERGVEDTSAYTVTWKEGATQ</sequence>
<protein>
    <recommendedName>
        <fullName evidence="3">Lipoprotein</fullName>
    </recommendedName>
</protein>
<accession>A0ABU5HA11</accession>
<organism evidence="1 2">
    <name type="scientific">Hyalangium rubrum</name>
    <dbReference type="NCBI Taxonomy" id="3103134"/>
    <lineage>
        <taxon>Bacteria</taxon>
        <taxon>Pseudomonadati</taxon>
        <taxon>Myxococcota</taxon>
        <taxon>Myxococcia</taxon>
        <taxon>Myxococcales</taxon>
        <taxon>Cystobacterineae</taxon>
        <taxon>Archangiaceae</taxon>
        <taxon>Hyalangium</taxon>
    </lineage>
</organism>
<evidence type="ECO:0000313" key="1">
    <source>
        <dbReference type="EMBL" id="MDY7230314.1"/>
    </source>
</evidence>
<name>A0ABU5HA11_9BACT</name>
<dbReference type="Proteomes" id="UP001291309">
    <property type="component" value="Unassembled WGS sequence"/>
</dbReference>
<dbReference type="EMBL" id="JAXIVS010000010">
    <property type="protein sequence ID" value="MDY7230314.1"/>
    <property type="molecule type" value="Genomic_DNA"/>
</dbReference>